<dbReference type="CDD" id="cd00377">
    <property type="entry name" value="ICL_PEPM"/>
    <property type="match status" value="1"/>
</dbReference>
<dbReference type="SUPFAM" id="SSF51621">
    <property type="entry name" value="Phosphoenolpyruvate/pyruvate domain"/>
    <property type="match status" value="1"/>
</dbReference>
<accession>A0A6N7VR25</accession>
<protein>
    <submittedName>
        <fullName evidence="1">Uncharacterized protein</fullName>
    </submittedName>
</protein>
<reference evidence="1 2" key="1">
    <citation type="submission" date="2019-08" db="EMBL/GenBank/DDBJ databases">
        <title>In-depth cultivation of the pig gut microbiome towards novel bacterial diversity and tailored functional studies.</title>
        <authorList>
            <person name="Wylensek D."/>
            <person name="Hitch T.C.A."/>
            <person name="Clavel T."/>
        </authorList>
    </citation>
    <scope>NUCLEOTIDE SEQUENCE [LARGE SCALE GENOMIC DNA]</scope>
    <source>
        <strain evidence="1 2">WB03_NA08</strain>
    </source>
</reference>
<gene>
    <name evidence="1" type="ORF">FYJ24_05315</name>
</gene>
<comment type="caution">
    <text evidence="1">The sequence shown here is derived from an EMBL/GenBank/DDBJ whole genome shotgun (WGS) entry which is preliminary data.</text>
</comment>
<dbReference type="InterPro" id="IPR040442">
    <property type="entry name" value="Pyrv_kinase-like_dom_sf"/>
</dbReference>
<dbReference type="Pfam" id="PF13714">
    <property type="entry name" value="PEP_mutase"/>
    <property type="match status" value="1"/>
</dbReference>
<dbReference type="InterPro" id="IPR015813">
    <property type="entry name" value="Pyrv/PenolPyrv_kinase-like_dom"/>
</dbReference>
<proteinExistence type="predicted"/>
<keyword evidence="2" id="KW-1185">Reference proteome</keyword>
<dbReference type="Gene3D" id="3.20.20.60">
    <property type="entry name" value="Phosphoenolpyruvate-binding domains"/>
    <property type="match status" value="1"/>
</dbReference>
<evidence type="ECO:0000313" key="2">
    <source>
        <dbReference type="Proteomes" id="UP000470875"/>
    </source>
</evidence>
<evidence type="ECO:0000313" key="1">
    <source>
        <dbReference type="EMBL" id="MSS84194.1"/>
    </source>
</evidence>
<dbReference type="GO" id="GO:0003824">
    <property type="term" value="F:catalytic activity"/>
    <property type="evidence" value="ECO:0007669"/>
    <property type="project" value="InterPro"/>
</dbReference>
<dbReference type="RefSeq" id="WP_154544302.1">
    <property type="nucleotide sequence ID" value="NZ_VULO01000005.1"/>
</dbReference>
<name>A0A6N7VR25_9ACTO</name>
<organism evidence="1 2">
    <name type="scientific">Scrofimicrobium canadense</name>
    <dbReference type="NCBI Taxonomy" id="2652290"/>
    <lineage>
        <taxon>Bacteria</taxon>
        <taxon>Bacillati</taxon>
        <taxon>Actinomycetota</taxon>
        <taxon>Actinomycetes</taxon>
        <taxon>Actinomycetales</taxon>
        <taxon>Actinomycetaceae</taxon>
        <taxon>Scrofimicrobium</taxon>
    </lineage>
</organism>
<dbReference type="EMBL" id="VULO01000005">
    <property type="protein sequence ID" value="MSS84194.1"/>
    <property type="molecule type" value="Genomic_DNA"/>
</dbReference>
<dbReference type="Proteomes" id="UP000470875">
    <property type="component" value="Unassembled WGS sequence"/>
</dbReference>
<dbReference type="InterPro" id="IPR039556">
    <property type="entry name" value="ICL/PEPM"/>
</dbReference>
<dbReference type="AlphaFoldDB" id="A0A6N7VR25"/>
<dbReference type="PANTHER" id="PTHR42905:SF16">
    <property type="entry name" value="CARBOXYPHOSPHONOENOLPYRUVATE PHOSPHONOMUTASE-LIKE PROTEIN (AFU_ORTHOLOGUE AFUA_5G07230)"/>
    <property type="match status" value="1"/>
</dbReference>
<dbReference type="PANTHER" id="PTHR42905">
    <property type="entry name" value="PHOSPHOENOLPYRUVATE CARBOXYLASE"/>
    <property type="match status" value="1"/>
</dbReference>
<sequence length="165" mass="17209">MADIKNTRSITQTTAVAQIIRQLSATPEILRLVNVWDAVTARVISALPGTKVIATAGHSIAAMHGYPDGENIPVDLMLASTAEIVAATNLPVTADLDGGFGDAPQTVRRAIEIGVSGANVEDQMKPFDNSVALMESVIAAAQAEGVPFALNARTDAIVKECVCAR</sequence>